<sequence>MVVILIILGVIVAWLASQGAPPATPTPAPTQTASPTPTPTPAPAKVKIRIWGPWSGAEYEYFKQVLDEYQRLNPNVEFEYVTRRAEDIAQILPTQLEARQAPADVIFTSFGWFVVEMAKRGHLVDLTNVVNEAEFVPGILDGVKYDGKIWAAPFTMSLKPGFWYRKSFFQRYGLSEPQTWDEFVQLLEKLKGVQGVKAPIASGDGVGWPLSDVTEAFIIAYAGPDVFKGLIDGSVKFTDPRVVAVFRDRLVPLLKKGYFGEPTEWTAAVQQWWNGEYGIYFMGTWILGMVDNPDDVGFFPMPETRGITGGTDYIFVPKYSPNVEAAVEFVKWLATKGQEVHASTKAGKVPSWLKADPNKIWPPLKAVYEKTVGKGMVLLPDLDDSVGGDWQKLFWDQLKLLWVQPDKWQDVVNTLAANFPAK</sequence>
<keyword evidence="5" id="KW-1185">Reference proteome</keyword>
<evidence type="ECO:0000256" key="3">
    <source>
        <dbReference type="SAM" id="MobiDB-lite"/>
    </source>
</evidence>
<protein>
    <submittedName>
        <fullName evidence="4">Carbohydrate ABC transporter substrate-binding protein, CUT1 family</fullName>
    </submittedName>
</protein>
<gene>
    <name evidence="4" type="ordered locus">Pcal_1355</name>
</gene>
<dbReference type="Pfam" id="PF01547">
    <property type="entry name" value="SBP_bac_1"/>
    <property type="match status" value="1"/>
</dbReference>
<dbReference type="PANTHER" id="PTHR43649">
    <property type="entry name" value="ARABINOSE-BINDING PROTEIN-RELATED"/>
    <property type="match status" value="1"/>
</dbReference>
<dbReference type="eggNOG" id="arCOG00149">
    <property type="taxonomic scope" value="Archaea"/>
</dbReference>
<evidence type="ECO:0000313" key="5">
    <source>
        <dbReference type="Proteomes" id="UP000001431"/>
    </source>
</evidence>
<dbReference type="EMBL" id="CP000561">
    <property type="protein sequence ID" value="ABO08777.1"/>
    <property type="molecule type" value="Genomic_DNA"/>
</dbReference>
<dbReference type="InterPro" id="IPR050490">
    <property type="entry name" value="Bact_solute-bd_prot1"/>
</dbReference>
<dbReference type="STRING" id="410359.Pcal_1355"/>
<dbReference type="Gene3D" id="3.40.190.10">
    <property type="entry name" value="Periplasmic binding protein-like II"/>
    <property type="match status" value="1"/>
</dbReference>
<reference evidence="4" key="1">
    <citation type="submission" date="2007-02" db="EMBL/GenBank/DDBJ databases">
        <title>Complete sequence of Pyrobaculum calidifontis JCM 11548.</title>
        <authorList>
            <consortium name="US DOE Joint Genome Institute"/>
            <person name="Copeland A."/>
            <person name="Lucas S."/>
            <person name="Lapidus A."/>
            <person name="Barry K."/>
            <person name="Glavina del Rio T."/>
            <person name="Dalin E."/>
            <person name="Tice H."/>
            <person name="Pitluck S."/>
            <person name="Chain P."/>
            <person name="Malfatti S."/>
            <person name="Shin M."/>
            <person name="Vergez L."/>
            <person name="Schmutz J."/>
            <person name="Larimer F."/>
            <person name="Land M."/>
            <person name="Hauser L."/>
            <person name="Kyrpides N."/>
            <person name="Mikhailova N."/>
            <person name="Cozen A.E."/>
            <person name="Fitz-Gibbon S.T."/>
            <person name="House C.H."/>
            <person name="Saltikov C."/>
            <person name="Lowe T.M."/>
            <person name="Richardson P."/>
        </authorList>
    </citation>
    <scope>NUCLEOTIDE SEQUENCE [LARGE SCALE GENOMIC DNA]</scope>
    <source>
        <strain evidence="4">JCM 11548</strain>
    </source>
</reference>
<evidence type="ECO:0000313" key="4">
    <source>
        <dbReference type="EMBL" id="ABO08777.1"/>
    </source>
</evidence>
<keyword evidence="2" id="KW-0813">Transport</keyword>
<dbReference type="Proteomes" id="UP000001431">
    <property type="component" value="Chromosome"/>
</dbReference>
<dbReference type="AlphaFoldDB" id="A3MVW0"/>
<accession>A3MVW0</accession>
<organism evidence="4 5">
    <name type="scientific">Pyrobaculum calidifontis (strain DSM 21063 / JCM 11548 / VA1)</name>
    <dbReference type="NCBI Taxonomy" id="410359"/>
    <lineage>
        <taxon>Archaea</taxon>
        <taxon>Thermoproteota</taxon>
        <taxon>Thermoprotei</taxon>
        <taxon>Thermoproteales</taxon>
        <taxon>Thermoproteaceae</taxon>
        <taxon>Pyrobaculum</taxon>
    </lineage>
</organism>
<dbReference type="HOGENOM" id="CLU_654913_0_0_2"/>
<proteinExistence type="inferred from homology"/>
<dbReference type="SUPFAM" id="SSF53850">
    <property type="entry name" value="Periplasmic binding protein-like II"/>
    <property type="match status" value="1"/>
</dbReference>
<dbReference type="KEGG" id="pcl:Pcal_1355"/>
<dbReference type="PANTHER" id="PTHR43649:SF29">
    <property type="entry name" value="OSMOPROTECTIVE COMPOUNDS-BINDING PROTEIN GGTB"/>
    <property type="match status" value="1"/>
</dbReference>
<comment type="similarity">
    <text evidence="1">Belongs to the bacterial solute-binding protein 1 family.</text>
</comment>
<evidence type="ECO:0000256" key="2">
    <source>
        <dbReference type="ARBA" id="ARBA00022448"/>
    </source>
</evidence>
<dbReference type="InterPro" id="IPR006059">
    <property type="entry name" value="SBP"/>
</dbReference>
<name>A3MVW0_PYRCJ</name>
<evidence type="ECO:0000256" key="1">
    <source>
        <dbReference type="ARBA" id="ARBA00008520"/>
    </source>
</evidence>
<feature type="region of interest" description="Disordered" evidence="3">
    <location>
        <begin position="22"/>
        <end position="42"/>
    </location>
</feature>